<proteinExistence type="predicted"/>
<comment type="caution">
    <text evidence="6">The sequence shown here is derived from an EMBL/GenBank/DDBJ whole genome shotgun (WGS) entry which is preliminary data.</text>
</comment>
<evidence type="ECO:0000313" key="7">
    <source>
        <dbReference type="Proteomes" id="UP000647172"/>
    </source>
</evidence>
<dbReference type="AlphaFoldDB" id="A0A919JGP1"/>
<name>A0A919JGP1_9ACTN</name>
<evidence type="ECO:0000256" key="1">
    <source>
        <dbReference type="ARBA" id="ARBA00004141"/>
    </source>
</evidence>
<evidence type="ECO:0000256" key="4">
    <source>
        <dbReference type="ARBA" id="ARBA00023136"/>
    </source>
</evidence>
<keyword evidence="3 5" id="KW-1133">Transmembrane helix</keyword>
<dbReference type="InterPro" id="IPR032808">
    <property type="entry name" value="DoxX"/>
</dbReference>
<evidence type="ECO:0000313" key="6">
    <source>
        <dbReference type="EMBL" id="GIE48871.1"/>
    </source>
</evidence>
<accession>A0A919JGP1</accession>
<keyword evidence="4 5" id="KW-0472">Membrane</keyword>
<feature type="transmembrane region" description="Helical" evidence="5">
    <location>
        <begin position="73"/>
        <end position="93"/>
    </location>
</feature>
<comment type="subcellular location">
    <subcellularLocation>
        <location evidence="1">Membrane</location>
        <topology evidence="1">Multi-pass membrane protein</topology>
    </subcellularLocation>
</comment>
<gene>
    <name evidence="6" type="ORF">Ani05nite_24050</name>
</gene>
<dbReference type="GO" id="GO:0016020">
    <property type="term" value="C:membrane"/>
    <property type="evidence" value="ECO:0007669"/>
    <property type="project" value="UniProtKB-SubCell"/>
</dbReference>
<keyword evidence="7" id="KW-1185">Reference proteome</keyword>
<dbReference type="Proteomes" id="UP000647172">
    <property type="component" value="Unassembled WGS sequence"/>
</dbReference>
<dbReference type="Pfam" id="PF13564">
    <property type="entry name" value="DoxX_2"/>
    <property type="match status" value="1"/>
</dbReference>
<evidence type="ECO:0008006" key="8">
    <source>
        <dbReference type="Google" id="ProtNLM"/>
    </source>
</evidence>
<evidence type="ECO:0000256" key="5">
    <source>
        <dbReference type="SAM" id="Phobius"/>
    </source>
</evidence>
<organism evidence="6 7">
    <name type="scientific">Actinoplanes nipponensis</name>
    <dbReference type="NCBI Taxonomy" id="135950"/>
    <lineage>
        <taxon>Bacteria</taxon>
        <taxon>Bacillati</taxon>
        <taxon>Actinomycetota</taxon>
        <taxon>Actinomycetes</taxon>
        <taxon>Micromonosporales</taxon>
        <taxon>Micromonosporaceae</taxon>
        <taxon>Actinoplanes</taxon>
    </lineage>
</organism>
<sequence>MNIVLWVVAGVLALAFLASGVMKVARGKEDLKKAGMAWVDLFSPGMVKAIGAVEILGAVGLILPAALDIAPVLVPLAALGLALVMIGAAVTHARMKDYKGMVPSIVLLLLCAFVAWGRFGPYAF</sequence>
<feature type="transmembrane region" description="Helical" evidence="5">
    <location>
        <begin position="100"/>
        <end position="119"/>
    </location>
</feature>
<evidence type="ECO:0000256" key="3">
    <source>
        <dbReference type="ARBA" id="ARBA00022989"/>
    </source>
</evidence>
<evidence type="ECO:0000256" key="2">
    <source>
        <dbReference type="ARBA" id="ARBA00022692"/>
    </source>
</evidence>
<reference evidence="6" key="1">
    <citation type="submission" date="2021-01" db="EMBL/GenBank/DDBJ databases">
        <title>Whole genome shotgun sequence of Actinoplanes nipponensis NBRC 14063.</title>
        <authorList>
            <person name="Komaki H."/>
            <person name="Tamura T."/>
        </authorList>
    </citation>
    <scope>NUCLEOTIDE SEQUENCE</scope>
    <source>
        <strain evidence="6">NBRC 14063</strain>
    </source>
</reference>
<dbReference type="RefSeq" id="WP_203767914.1">
    <property type="nucleotide sequence ID" value="NZ_BAAAYJ010000105.1"/>
</dbReference>
<keyword evidence="2 5" id="KW-0812">Transmembrane</keyword>
<protein>
    <recommendedName>
        <fullName evidence="8">DoxX-like family protein</fullName>
    </recommendedName>
</protein>
<dbReference type="EMBL" id="BOMQ01000027">
    <property type="protein sequence ID" value="GIE48871.1"/>
    <property type="molecule type" value="Genomic_DNA"/>
</dbReference>
<feature type="transmembrane region" description="Helical" evidence="5">
    <location>
        <begin position="46"/>
        <end position="67"/>
    </location>
</feature>
<feature type="transmembrane region" description="Helical" evidence="5">
    <location>
        <begin position="6"/>
        <end position="25"/>
    </location>
</feature>